<reference evidence="3 4" key="1">
    <citation type="journal article" date="2010" name="Nature">
        <title>Genome sequencing and analysis of the model grass Brachypodium distachyon.</title>
        <authorList>
            <consortium name="International Brachypodium Initiative"/>
        </authorList>
    </citation>
    <scope>NUCLEOTIDE SEQUENCE [LARGE SCALE GENOMIC DNA]</scope>
    <source>
        <strain evidence="3 4">Bd21</strain>
    </source>
</reference>
<evidence type="ECO:0000313" key="4">
    <source>
        <dbReference type="EnsemblPlants" id="PNT73539"/>
    </source>
</evidence>
<gene>
    <name evidence="3" type="ORF">BRADI_2g59990v3</name>
</gene>
<evidence type="ECO:0000313" key="5">
    <source>
        <dbReference type="Proteomes" id="UP000008810"/>
    </source>
</evidence>
<dbReference type="OrthoDB" id="691227at2759"/>
<dbReference type="InterPro" id="IPR032675">
    <property type="entry name" value="LRR_dom_sf"/>
</dbReference>
<protein>
    <submittedName>
        <fullName evidence="3 4">Uncharacterized protein</fullName>
    </submittedName>
</protein>
<reference evidence="4" key="3">
    <citation type="submission" date="2018-08" db="UniProtKB">
        <authorList>
            <consortium name="EnsemblPlants"/>
        </authorList>
    </citation>
    <scope>IDENTIFICATION</scope>
    <source>
        <strain evidence="4">cv. Bd21</strain>
    </source>
</reference>
<dbReference type="Pfam" id="PF24758">
    <property type="entry name" value="LRR_At5g56370"/>
    <property type="match status" value="1"/>
</dbReference>
<dbReference type="SUPFAM" id="SSF52047">
    <property type="entry name" value="RNI-like"/>
    <property type="match status" value="1"/>
</dbReference>
<dbReference type="Gramene" id="PNT73539">
    <property type="protein sequence ID" value="PNT73539"/>
    <property type="gene ID" value="BRADI_2g59990v3"/>
</dbReference>
<keyword evidence="5" id="KW-1185">Reference proteome</keyword>
<dbReference type="Proteomes" id="UP000008810">
    <property type="component" value="Chromosome 2"/>
</dbReference>
<evidence type="ECO:0000259" key="1">
    <source>
        <dbReference type="Pfam" id="PF08387"/>
    </source>
</evidence>
<dbReference type="EnsemblPlants" id="PNT73539">
    <property type="protein sequence ID" value="PNT73539"/>
    <property type="gene ID" value="BRADI_2g59990v3"/>
</dbReference>
<accession>A0A2K2DGY9</accession>
<dbReference type="InterPro" id="IPR055411">
    <property type="entry name" value="LRR_FXL15/At3g58940/PEG3-like"/>
</dbReference>
<dbReference type="InterPro" id="IPR006566">
    <property type="entry name" value="FBD"/>
</dbReference>
<dbReference type="PANTHER" id="PTHR31900">
    <property type="entry name" value="F-BOX/RNI SUPERFAMILY PROTEIN-RELATED"/>
    <property type="match status" value="1"/>
</dbReference>
<dbReference type="Gene3D" id="3.80.10.10">
    <property type="entry name" value="Ribonuclease Inhibitor"/>
    <property type="match status" value="1"/>
</dbReference>
<proteinExistence type="predicted"/>
<organism evidence="3">
    <name type="scientific">Brachypodium distachyon</name>
    <name type="common">Purple false brome</name>
    <name type="synonym">Trachynia distachya</name>
    <dbReference type="NCBI Taxonomy" id="15368"/>
    <lineage>
        <taxon>Eukaryota</taxon>
        <taxon>Viridiplantae</taxon>
        <taxon>Streptophyta</taxon>
        <taxon>Embryophyta</taxon>
        <taxon>Tracheophyta</taxon>
        <taxon>Spermatophyta</taxon>
        <taxon>Magnoliopsida</taxon>
        <taxon>Liliopsida</taxon>
        <taxon>Poales</taxon>
        <taxon>Poaceae</taxon>
        <taxon>BOP clade</taxon>
        <taxon>Pooideae</taxon>
        <taxon>Stipodae</taxon>
        <taxon>Brachypodieae</taxon>
        <taxon>Brachypodium</taxon>
    </lineage>
</organism>
<feature type="domain" description="FBD" evidence="1">
    <location>
        <begin position="455"/>
        <end position="495"/>
    </location>
</feature>
<reference evidence="3" key="2">
    <citation type="submission" date="2017-06" db="EMBL/GenBank/DDBJ databases">
        <title>WGS assembly of Brachypodium distachyon.</title>
        <authorList>
            <consortium name="The International Brachypodium Initiative"/>
            <person name="Lucas S."/>
            <person name="Harmon-Smith M."/>
            <person name="Lail K."/>
            <person name="Tice H."/>
            <person name="Grimwood J."/>
            <person name="Bruce D."/>
            <person name="Barry K."/>
            <person name="Shu S."/>
            <person name="Lindquist E."/>
            <person name="Wang M."/>
            <person name="Pitluck S."/>
            <person name="Vogel J.P."/>
            <person name="Garvin D.F."/>
            <person name="Mockler T.C."/>
            <person name="Schmutz J."/>
            <person name="Rokhsar D."/>
            <person name="Bevan M.W."/>
        </authorList>
    </citation>
    <scope>NUCLEOTIDE SEQUENCE</scope>
    <source>
        <strain evidence="3">Bd21</strain>
    </source>
</reference>
<dbReference type="Pfam" id="PF08387">
    <property type="entry name" value="FBD"/>
    <property type="match status" value="1"/>
</dbReference>
<dbReference type="InterPro" id="IPR050232">
    <property type="entry name" value="FBL13/AtMIF1-like"/>
</dbReference>
<dbReference type="EMBL" id="CM000881">
    <property type="protein sequence ID" value="PNT73539.1"/>
    <property type="molecule type" value="Genomic_DNA"/>
</dbReference>
<evidence type="ECO:0000259" key="2">
    <source>
        <dbReference type="Pfam" id="PF24758"/>
    </source>
</evidence>
<dbReference type="InParanoid" id="A0A2K2DGY9"/>
<dbReference type="AlphaFoldDB" id="A0A2K2DGY9"/>
<sequence length="528" mass="57751">MVRSGIAGTGRRADRLSKLDDGTLGHILAFLGSSKEAARAAALSSRWRDIFASVHTVSFEQPGLGYGGDDDDSCGCPKRPWTFHLAVASALFARSRPAAAPAPPLRAFRLAMERFMWNDGATVDQWVFYALRHAGAELELDLSLRRACDYYSTDEAESRKSRPLRSDTGYVVPRGLFSCAALRSLRLAFCKLCCTPAAAAAISLPSLSALHLSNVLDDAGEGSVQRLVSACPRLADLTLEHCDMAGELSLLRNTRLRSLAVRCCHQLSSIAIDAPELRHVEYRGAAVVPPGGSASFLAFRFGPGGPPPSVISCKVATCGEHEEEEEPGDLALHILQPFASTAERLHFLSTHMAGSAFARLPELPSLRSLHLNGRVPHDHVSGLAAATSRVLRRAPGLETLTLFFEHKRHDRYAFEQDGDSSDFRFDDEAGHLDAHLLRYSEYDVLDAPAAAASEPVPACLRSTVSRIALVHYQGGRAQRTLARFLLRNAMVLEELYCGFAEGPLWIQTQLMREMEGWVVNEKACKEFR</sequence>
<dbReference type="PANTHER" id="PTHR31900:SF30">
    <property type="entry name" value="SUPERFAMILY PROTEIN, PUTATIVE-RELATED"/>
    <property type="match status" value="1"/>
</dbReference>
<feature type="domain" description="F-box/LRR-repeat protein 15/At3g58940/PEG3-like LRR" evidence="2">
    <location>
        <begin position="170"/>
        <end position="281"/>
    </location>
</feature>
<name>A0A2K2DGY9_BRADI</name>
<evidence type="ECO:0000313" key="3">
    <source>
        <dbReference type="EMBL" id="PNT73539.1"/>
    </source>
</evidence>